<organism evidence="2 3">
    <name type="scientific">Marinomonas vulgaris</name>
    <dbReference type="NCBI Taxonomy" id="2823372"/>
    <lineage>
        <taxon>Bacteria</taxon>
        <taxon>Pseudomonadati</taxon>
        <taxon>Pseudomonadota</taxon>
        <taxon>Gammaproteobacteria</taxon>
        <taxon>Oceanospirillales</taxon>
        <taxon>Oceanospirillaceae</taxon>
        <taxon>Marinomonas</taxon>
    </lineage>
</organism>
<evidence type="ECO:0000313" key="2">
    <source>
        <dbReference type="EMBL" id="MBR7888878.1"/>
    </source>
</evidence>
<proteinExistence type="predicted"/>
<reference evidence="3" key="2">
    <citation type="submission" date="2023-07" db="EMBL/GenBank/DDBJ databases">
        <title>Marinomonas vulgaris A79, complete genome.</title>
        <authorList>
            <person name="Ying J.-J."/>
        </authorList>
    </citation>
    <scope>NUCLEOTIDE SEQUENCE [LARGE SCALE GENOMIC DNA]</scope>
    <source>
        <strain evidence="3">A79</strain>
    </source>
</reference>
<evidence type="ECO:0000256" key="1">
    <source>
        <dbReference type="SAM" id="SignalP"/>
    </source>
</evidence>
<evidence type="ECO:0008006" key="4">
    <source>
        <dbReference type="Google" id="ProtNLM"/>
    </source>
</evidence>
<comment type="caution">
    <text evidence="2">The sequence shown here is derived from an EMBL/GenBank/DDBJ whole genome shotgun (WGS) entry which is preliminary data.</text>
</comment>
<accession>A0ABS5HB44</accession>
<feature type="chain" id="PRO_5046386096" description="DUF3108 domain-containing protein" evidence="1">
    <location>
        <begin position="30"/>
        <end position="242"/>
    </location>
</feature>
<evidence type="ECO:0000313" key="3">
    <source>
        <dbReference type="Proteomes" id="UP000679722"/>
    </source>
</evidence>
<keyword evidence="3" id="KW-1185">Reference proteome</keyword>
<dbReference type="EMBL" id="JAGSSV010000007">
    <property type="protein sequence ID" value="MBR7888878.1"/>
    <property type="molecule type" value="Genomic_DNA"/>
</dbReference>
<dbReference type="Proteomes" id="UP000679722">
    <property type="component" value="Unassembled WGS sequence"/>
</dbReference>
<sequence length="242" mass="26952">MTRIAECLLSHRFVGAAFGALLFSSISFAEAPSTTIIGSAYSQETGELLYRETHTPLANKTYKVEYSEPNGQVFAEKTLDFSESDITPSFVQRNDRNGERIEVSQRVGNLNVVYQENSAAKEEKKAIKREQGMVVDAGFDAFVKQYWSPLMSGKSLDVEYLVPSKQTTFGFRFSRATCLEGTPAGAQCFSLAPISWLVKMAVDPIVVAYDPVNKALLRFTGRANICDVNGKYENVDIQYRHL</sequence>
<dbReference type="RefSeq" id="WP_211536222.1">
    <property type="nucleotide sequence ID" value="NZ_JAGSSV010000007.1"/>
</dbReference>
<keyword evidence="1" id="KW-0732">Signal</keyword>
<reference evidence="2 3" key="1">
    <citation type="submission" date="2021-04" db="EMBL/GenBank/DDBJ databases">
        <authorList>
            <person name="Sun C."/>
        </authorList>
    </citation>
    <scope>NUCLEOTIDE SEQUENCE [LARGE SCALE GENOMIC DNA]</scope>
    <source>
        <strain evidence="2 3">A79</strain>
    </source>
</reference>
<gene>
    <name evidence="2" type="ORF">J9B83_07955</name>
</gene>
<protein>
    <recommendedName>
        <fullName evidence="4">DUF3108 domain-containing protein</fullName>
    </recommendedName>
</protein>
<name>A0ABS5HB44_9GAMM</name>
<feature type="signal peptide" evidence="1">
    <location>
        <begin position="1"/>
        <end position="29"/>
    </location>
</feature>